<dbReference type="InterPro" id="IPR000531">
    <property type="entry name" value="Beta-barrel_TonB"/>
</dbReference>
<dbReference type="PROSITE" id="PS52016">
    <property type="entry name" value="TONB_DEPENDENT_REC_3"/>
    <property type="match status" value="1"/>
</dbReference>
<dbReference type="GO" id="GO:0009279">
    <property type="term" value="C:cell outer membrane"/>
    <property type="evidence" value="ECO:0007669"/>
    <property type="project" value="UniProtKB-SubCell"/>
</dbReference>
<evidence type="ECO:0000256" key="3">
    <source>
        <dbReference type="ARBA" id="ARBA00022452"/>
    </source>
</evidence>
<comment type="similarity">
    <text evidence="8 9">Belongs to the TonB-dependent receptor family.</text>
</comment>
<dbReference type="InterPro" id="IPR039426">
    <property type="entry name" value="TonB-dep_rcpt-like"/>
</dbReference>
<evidence type="ECO:0000256" key="7">
    <source>
        <dbReference type="ARBA" id="ARBA00023237"/>
    </source>
</evidence>
<evidence type="ECO:0000256" key="9">
    <source>
        <dbReference type="RuleBase" id="RU003357"/>
    </source>
</evidence>
<evidence type="ECO:0000256" key="4">
    <source>
        <dbReference type="ARBA" id="ARBA00022692"/>
    </source>
</evidence>
<evidence type="ECO:0000313" key="13">
    <source>
        <dbReference type="EMBL" id="SLK02719.1"/>
    </source>
</evidence>
<feature type="domain" description="TonB-dependent receptor plug" evidence="12">
    <location>
        <begin position="65"/>
        <end position="182"/>
    </location>
</feature>
<feature type="signal peptide" evidence="10">
    <location>
        <begin position="1"/>
        <end position="36"/>
    </location>
</feature>
<keyword evidence="6 8" id="KW-0472">Membrane</keyword>
<evidence type="ECO:0000256" key="1">
    <source>
        <dbReference type="ARBA" id="ARBA00004571"/>
    </source>
</evidence>
<protein>
    <submittedName>
        <fullName evidence="13">TonB-dependent Receptor Plug Domain</fullName>
    </submittedName>
</protein>
<organism evidence="13 14">
    <name type="scientific">Novosphingobium mathurense</name>
    <dbReference type="NCBI Taxonomy" id="428990"/>
    <lineage>
        <taxon>Bacteria</taxon>
        <taxon>Pseudomonadati</taxon>
        <taxon>Pseudomonadota</taxon>
        <taxon>Alphaproteobacteria</taxon>
        <taxon>Sphingomonadales</taxon>
        <taxon>Sphingomonadaceae</taxon>
        <taxon>Novosphingobium</taxon>
    </lineage>
</organism>
<gene>
    <name evidence="13" type="ORF">SAMN06295987_104134</name>
</gene>
<feature type="chain" id="PRO_5010566534" evidence="10">
    <location>
        <begin position="37"/>
        <end position="1010"/>
    </location>
</feature>
<feature type="domain" description="TonB-dependent receptor-like beta-barrel" evidence="11">
    <location>
        <begin position="418"/>
        <end position="981"/>
    </location>
</feature>
<sequence length="1010" mass="108128">MISRESQVRNHSAGVTALLVSTATAAWLASAAPAFAQDIASATVASDDAGEIIVTGSRIRRDRAEESAPLDIVDAQVISDRGYTSASQALNQLTSNSPMLAQADGSGEGSGSGQQYPNLFGLGTGRTLTLLNGRRMVTTSAATGQGDAQVDANIIPLGLLERVEVVQGGGAAVYGSDAISGVVNYVLKQDFEGIELDAQNGISSRGDYHTYSFRGTAGTNFADNRGNIAIDLNYAKSPLLRYDARPLSALGRLTVTNPNDTGPNDGLPSRKELLDARFWEFNSNGVVFNTPAPFTRFLTQLDGTPLQFAPSGDLVAFDPGSQVGIPFASGGDGFAYNNLVGLRTGLERFTGNVIAHYDLTDAITVRTELLYARTEGTELPQGQSRTILNYGTYAGPVIFTINNPYLSDSAKATLSAANPGFAFGAPLFLSKYFYDLTPDNVQTYKTDTYRALLGADGDFSVGDRDFYWSVSGSYARVKGSQRRWEVDNAKYSNAINAVLSGGNIVCAINADADTANDDPSCAPINPFGNGNVSADAQKYVSVRAGLDYVNEQVDLLATFGGDLFFLPAGAAKFSVAYEHRDEKARYTPLAANQQGLFGGGTMEVGQSAGYNTDEVSAELLIPLVDRAMDVPVVKMLEASAAGRLVDNSIAGKEQVWDLGLRWQPVDGITLRVSRSRNFRAPTLAQLFAPSSTQLGSVGADPCDSDRITSGPNPSVRYANCLALFEANPNYGVEADGTNAGLSAADRLANFQDPAENFERATITTGGNPALRNEISDTFTYGIVLQPAFIPGLTISADRIEIDLKDGLSSFVTENFTATCYDNTDPDPAVCNAFTRLAASDGVSPGGTIVTGTSTTFNAGVVKYRGEVYALDYVFMPGNLGTIHLGVNATHNTLLTTSVTGETFTRTDNTYLKPTWEGRFNLDWTKGPVKVSYQAYYLDATRADYYATIENNPNPRLDSNLTHSISMQWDTGRMTFRAGIDNFTDEQPSYPQIAYGDILGRRFWVGAKLKM</sequence>
<dbReference type="Gene3D" id="2.40.170.20">
    <property type="entry name" value="TonB-dependent receptor, beta-barrel domain"/>
    <property type="match status" value="1"/>
</dbReference>
<dbReference type="Proteomes" id="UP000190989">
    <property type="component" value="Unassembled WGS sequence"/>
</dbReference>
<evidence type="ECO:0000256" key="6">
    <source>
        <dbReference type="ARBA" id="ARBA00023136"/>
    </source>
</evidence>
<dbReference type="RefSeq" id="WP_054945348.1">
    <property type="nucleotide sequence ID" value="NZ_FVZE01000004.1"/>
</dbReference>
<evidence type="ECO:0000256" key="8">
    <source>
        <dbReference type="PROSITE-ProRule" id="PRU01360"/>
    </source>
</evidence>
<dbReference type="PANTHER" id="PTHR47234">
    <property type="match status" value="1"/>
</dbReference>
<evidence type="ECO:0000256" key="5">
    <source>
        <dbReference type="ARBA" id="ARBA00023077"/>
    </source>
</evidence>
<keyword evidence="3 8" id="KW-1134">Transmembrane beta strand</keyword>
<keyword evidence="7 8" id="KW-0998">Cell outer membrane</keyword>
<keyword evidence="10" id="KW-0732">Signal</keyword>
<evidence type="ECO:0000259" key="11">
    <source>
        <dbReference type="Pfam" id="PF00593"/>
    </source>
</evidence>
<accession>A0A1U6I3Y6</accession>
<dbReference type="InterPro" id="IPR037066">
    <property type="entry name" value="Plug_dom_sf"/>
</dbReference>
<dbReference type="AlphaFoldDB" id="A0A1U6I3Y6"/>
<evidence type="ECO:0000256" key="2">
    <source>
        <dbReference type="ARBA" id="ARBA00022448"/>
    </source>
</evidence>
<dbReference type="InterPro" id="IPR012910">
    <property type="entry name" value="Plug_dom"/>
</dbReference>
<evidence type="ECO:0000313" key="14">
    <source>
        <dbReference type="Proteomes" id="UP000190989"/>
    </source>
</evidence>
<dbReference type="Gene3D" id="2.170.130.10">
    <property type="entry name" value="TonB-dependent receptor, plug domain"/>
    <property type="match status" value="1"/>
</dbReference>
<keyword evidence="14" id="KW-1185">Reference proteome</keyword>
<name>A0A1U6I3Y6_9SPHN</name>
<dbReference type="InterPro" id="IPR036942">
    <property type="entry name" value="Beta-barrel_TonB_sf"/>
</dbReference>
<reference evidence="14" key="1">
    <citation type="submission" date="2017-02" db="EMBL/GenBank/DDBJ databases">
        <authorList>
            <person name="Varghese N."/>
            <person name="Submissions S."/>
        </authorList>
    </citation>
    <scope>NUCLEOTIDE SEQUENCE [LARGE SCALE GENOMIC DNA]</scope>
    <source>
        <strain evidence="14">SM117</strain>
    </source>
</reference>
<dbReference type="Pfam" id="PF07715">
    <property type="entry name" value="Plug"/>
    <property type="match status" value="1"/>
</dbReference>
<evidence type="ECO:0000256" key="10">
    <source>
        <dbReference type="SAM" id="SignalP"/>
    </source>
</evidence>
<comment type="subcellular location">
    <subcellularLocation>
        <location evidence="1 8">Cell outer membrane</location>
        <topology evidence="1 8">Multi-pass membrane protein</topology>
    </subcellularLocation>
</comment>
<keyword evidence="13" id="KW-0675">Receptor</keyword>
<keyword evidence="2 8" id="KW-0813">Transport</keyword>
<dbReference type="SUPFAM" id="SSF56935">
    <property type="entry name" value="Porins"/>
    <property type="match status" value="1"/>
</dbReference>
<evidence type="ECO:0000259" key="12">
    <source>
        <dbReference type="Pfam" id="PF07715"/>
    </source>
</evidence>
<proteinExistence type="inferred from homology"/>
<dbReference type="PANTHER" id="PTHR47234:SF2">
    <property type="entry name" value="TONB-DEPENDENT RECEPTOR"/>
    <property type="match status" value="1"/>
</dbReference>
<dbReference type="Pfam" id="PF00593">
    <property type="entry name" value="TonB_dep_Rec_b-barrel"/>
    <property type="match status" value="1"/>
</dbReference>
<keyword evidence="4 8" id="KW-0812">Transmembrane</keyword>
<keyword evidence="5 9" id="KW-0798">TonB box</keyword>
<dbReference type="EMBL" id="FVZE01000004">
    <property type="protein sequence ID" value="SLK02719.1"/>
    <property type="molecule type" value="Genomic_DNA"/>
</dbReference>
<dbReference type="STRING" id="428990.SAMN06295987_104134"/>